<reference evidence="2" key="3">
    <citation type="submission" date="2015-06" db="UniProtKB">
        <authorList>
            <consortium name="EnsemblMetazoa"/>
        </authorList>
    </citation>
    <scope>IDENTIFICATION</scope>
</reference>
<sequence>MKFAIRRVLILALGFHVLAFMYVVEILKKRGERELVHLLPDKVKRVDVADEDPTAVYNHSVTTSAPLPQVTVESHVDSTRILAKRIEGLETILKPAVDALNEHYLSHSKDAVDAYSWKDITLGRNRIHGHEYAMLQVLQQEFPHIDTIPLVADVDDLEQYLLPYYYHYSSNNCSSSPFGLKRESNVLKWMYNASCKPYIVDTLKPVPFKFRTRGLRIWNYAGYLKDPSKILVTYLAIAPHALVDKYGDVTTHNVTLVPERCDSSKGWDPSSFHADQVPGYKAVFSIHQKYGRDATHNNLEDLTRLAPYVPFVRDNPAIMVHSSYSNILLELLTISLKRVVPETVRSDIVYQPAGTHCSLPSMFNTQLMSYYVRNGLHNEPATREVILMIRPPKMLRNQTDFYDKLLARVKQEASVIQSSLLVLEFTDINSHGMALTRELFNKALIVIAIRSTPALSNLYFSQPGTVLIEGHCPDASNVPTSLSYAAFAQVLALRYYAVLQGNSCMSPEVSDDFAKPIRFYMKNLKAFQNDALYACMSFTIVQIGCKWHNYMYSETPGLSLPIWCTGI</sequence>
<dbReference type="OrthoDB" id="2102136at2759"/>
<gene>
    <name evidence="1" type="ORF">CAPTEDRAFT_208470</name>
</gene>
<evidence type="ECO:0000313" key="3">
    <source>
        <dbReference type="Proteomes" id="UP000014760"/>
    </source>
</evidence>
<dbReference type="HOGENOM" id="CLU_480805_0_0_1"/>
<dbReference type="EMBL" id="KB295744">
    <property type="protein sequence ID" value="ELU12699.1"/>
    <property type="molecule type" value="Genomic_DNA"/>
</dbReference>
<dbReference type="AlphaFoldDB" id="R7V2G1"/>
<name>R7V2G1_CAPTE</name>
<protein>
    <submittedName>
        <fullName evidence="1 2">Uncharacterized protein</fullName>
    </submittedName>
</protein>
<organism evidence="1">
    <name type="scientific">Capitella teleta</name>
    <name type="common">Polychaete worm</name>
    <dbReference type="NCBI Taxonomy" id="283909"/>
    <lineage>
        <taxon>Eukaryota</taxon>
        <taxon>Metazoa</taxon>
        <taxon>Spiralia</taxon>
        <taxon>Lophotrochozoa</taxon>
        <taxon>Annelida</taxon>
        <taxon>Polychaeta</taxon>
        <taxon>Sedentaria</taxon>
        <taxon>Scolecida</taxon>
        <taxon>Capitellidae</taxon>
        <taxon>Capitella</taxon>
    </lineage>
</organism>
<evidence type="ECO:0000313" key="2">
    <source>
        <dbReference type="EnsemblMetazoa" id="CapteP208470"/>
    </source>
</evidence>
<keyword evidence="3" id="KW-1185">Reference proteome</keyword>
<dbReference type="Proteomes" id="UP000014760">
    <property type="component" value="Unassembled WGS sequence"/>
</dbReference>
<dbReference type="STRING" id="283909.R7V2G1"/>
<dbReference type="EnsemblMetazoa" id="CapteT208470">
    <property type="protein sequence ID" value="CapteP208470"/>
    <property type="gene ID" value="CapteG208470"/>
</dbReference>
<accession>R7V2G1</accession>
<dbReference type="EMBL" id="AMQN01005337">
    <property type="status" value="NOT_ANNOTATED_CDS"/>
    <property type="molecule type" value="Genomic_DNA"/>
</dbReference>
<proteinExistence type="predicted"/>
<evidence type="ECO:0000313" key="1">
    <source>
        <dbReference type="EMBL" id="ELU12699.1"/>
    </source>
</evidence>
<reference evidence="3" key="1">
    <citation type="submission" date="2012-12" db="EMBL/GenBank/DDBJ databases">
        <authorList>
            <person name="Hellsten U."/>
            <person name="Grimwood J."/>
            <person name="Chapman J.A."/>
            <person name="Shapiro H."/>
            <person name="Aerts A."/>
            <person name="Otillar R.P."/>
            <person name="Terry A.Y."/>
            <person name="Boore J.L."/>
            <person name="Simakov O."/>
            <person name="Marletaz F."/>
            <person name="Cho S.-J."/>
            <person name="Edsinger-Gonzales E."/>
            <person name="Havlak P."/>
            <person name="Kuo D.-H."/>
            <person name="Larsson T."/>
            <person name="Lv J."/>
            <person name="Arendt D."/>
            <person name="Savage R."/>
            <person name="Osoegawa K."/>
            <person name="de Jong P."/>
            <person name="Lindberg D.R."/>
            <person name="Seaver E.C."/>
            <person name="Weisblat D.A."/>
            <person name="Putnam N.H."/>
            <person name="Grigoriev I.V."/>
            <person name="Rokhsar D.S."/>
        </authorList>
    </citation>
    <scope>NUCLEOTIDE SEQUENCE</scope>
    <source>
        <strain evidence="3">I ESC-2004</strain>
    </source>
</reference>
<reference evidence="1 3" key="2">
    <citation type="journal article" date="2013" name="Nature">
        <title>Insights into bilaterian evolution from three spiralian genomes.</title>
        <authorList>
            <person name="Simakov O."/>
            <person name="Marletaz F."/>
            <person name="Cho S.J."/>
            <person name="Edsinger-Gonzales E."/>
            <person name="Havlak P."/>
            <person name="Hellsten U."/>
            <person name="Kuo D.H."/>
            <person name="Larsson T."/>
            <person name="Lv J."/>
            <person name="Arendt D."/>
            <person name="Savage R."/>
            <person name="Osoegawa K."/>
            <person name="de Jong P."/>
            <person name="Grimwood J."/>
            <person name="Chapman J.A."/>
            <person name="Shapiro H."/>
            <person name="Aerts A."/>
            <person name="Otillar R.P."/>
            <person name="Terry A.Y."/>
            <person name="Boore J.L."/>
            <person name="Grigoriev I.V."/>
            <person name="Lindberg D.R."/>
            <person name="Seaver E.C."/>
            <person name="Weisblat D.A."/>
            <person name="Putnam N.H."/>
            <person name="Rokhsar D.S."/>
        </authorList>
    </citation>
    <scope>NUCLEOTIDE SEQUENCE</scope>
    <source>
        <strain evidence="1 3">I ESC-2004</strain>
    </source>
</reference>